<dbReference type="EMBL" id="CP026115">
    <property type="protein sequence ID" value="QHG65894.1"/>
    <property type="molecule type" value="Genomic_DNA"/>
</dbReference>
<dbReference type="Gene3D" id="1.10.10.10">
    <property type="entry name" value="Winged helix-like DNA-binding domain superfamily/Winged helix DNA-binding domain"/>
    <property type="match status" value="1"/>
</dbReference>
<proteinExistence type="predicted"/>
<dbReference type="AlphaFoldDB" id="A0A6I6XJP6"/>
<dbReference type="Pfam" id="PF00196">
    <property type="entry name" value="GerE"/>
    <property type="match status" value="1"/>
</dbReference>
<gene>
    <name evidence="2" type="ORF">C2H86_16425</name>
</gene>
<evidence type="ECO:0000313" key="2">
    <source>
        <dbReference type="EMBL" id="QHG65894.1"/>
    </source>
</evidence>
<evidence type="ECO:0000259" key="1">
    <source>
        <dbReference type="PROSITE" id="PS50043"/>
    </source>
</evidence>
<feature type="domain" description="HTH luxR-type" evidence="1">
    <location>
        <begin position="204"/>
        <end position="269"/>
    </location>
</feature>
<name>A0A6I6XJP6_PSEPU</name>
<dbReference type="PROSITE" id="PS50043">
    <property type="entry name" value="HTH_LUXR_2"/>
    <property type="match status" value="1"/>
</dbReference>
<dbReference type="SUPFAM" id="SSF46894">
    <property type="entry name" value="C-terminal effector domain of the bipartite response regulators"/>
    <property type="match status" value="1"/>
</dbReference>
<dbReference type="Proteomes" id="UP000464480">
    <property type="component" value="Chromosome"/>
</dbReference>
<dbReference type="GO" id="GO:0003677">
    <property type="term" value="F:DNA binding"/>
    <property type="evidence" value="ECO:0007669"/>
    <property type="project" value="InterPro"/>
</dbReference>
<sequence length="275" mass="31378">MEFWPLRPSTTDFRLSIEQTASLLARTSESHGKLLAADMLKLVSAQVPLAQCTIFAYNPNRSPQIISFADRARMIELPRISSNYAERFYSMDGNQQAMTARPALATTDRILVQRQGIEDIAHRDYRRICYELPQISERVALLTHCEGNRWLSVNFYRGHEHGRFSAHEINVIETAAPLIVQISRLHYRAYLEANEMPALLSERVVSLYPELTRRDQELLQLMLAGCEVEGISVSMGIQLSSAATYIKRLYRKLGISGQRELLALATQRKWSSQVH</sequence>
<dbReference type="SMART" id="SM00421">
    <property type="entry name" value="HTH_LUXR"/>
    <property type="match status" value="1"/>
</dbReference>
<dbReference type="InterPro" id="IPR000792">
    <property type="entry name" value="Tscrpt_reg_LuxR_C"/>
</dbReference>
<dbReference type="GO" id="GO:0006355">
    <property type="term" value="P:regulation of DNA-templated transcription"/>
    <property type="evidence" value="ECO:0007669"/>
    <property type="project" value="InterPro"/>
</dbReference>
<protein>
    <submittedName>
        <fullName evidence="2">LuxR family transcriptional regulator</fullName>
    </submittedName>
</protein>
<accession>A0A6I6XJP6</accession>
<evidence type="ECO:0000313" key="3">
    <source>
        <dbReference type="Proteomes" id="UP000464480"/>
    </source>
</evidence>
<dbReference type="RefSeq" id="WP_159411203.1">
    <property type="nucleotide sequence ID" value="NZ_CP026115.2"/>
</dbReference>
<organism evidence="2 3">
    <name type="scientific">Pseudomonas putida</name>
    <name type="common">Arthrobacter siderocapsulatus</name>
    <dbReference type="NCBI Taxonomy" id="303"/>
    <lineage>
        <taxon>Bacteria</taxon>
        <taxon>Pseudomonadati</taxon>
        <taxon>Pseudomonadota</taxon>
        <taxon>Gammaproteobacteria</taxon>
        <taxon>Pseudomonadales</taxon>
        <taxon>Pseudomonadaceae</taxon>
        <taxon>Pseudomonas</taxon>
    </lineage>
</organism>
<dbReference type="InterPro" id="IPR016032">
    <property type="entry name" value="Sig_transdc_resp-reg_C-effctor"/>
</dbReference>
<dbReference type="InterPro" id="IPR036388">
    <property type="entry name" value="WH-like_DNA-bd_sf"/>
</dbReference>
<reference evidence="2 3" key="1">
    <citation type="submission" date="2020-02" db="EMBL/GenBank/DDBJ databases">
        <title>Pseudomonas Putida W5 Complete Genome Assembly.</title>
        <authorList>
            <person name="Yuan Z.-C."/>
            <person name="Shaw G.A."/>
            <person name="Cusano A.D."/>
            <person name="Caddey B.J."/>
            <person name="Weselowski B.J."/>
        </authorList>
    </citation>
    <scope>NUCLEOTIDE SEQUENCE [LARGE SCALE GENOMIC DNA]</scope>
    <source>
        <strain evidence="2 3">W5</strain>
    </source>
</reference>